<reference evidence="2 3" key="1">
    <citation type="submission" date="2024-09" db="EMBL/GenBank/DDBJ databases">
        <title>Chromosome-scale assembly of Riccia sorocarpa.</title>
        <authorList>
            <person name="Paukszto L."/>
        </authorList>
    </citation>
    <scope>NUCLEOTIDE SEQUENCE [LARGE SCALE GENOMIC DNA]</scope>
    <source>
        <strain evidence="2">LP-2024</strain>
        <tissue evidence="2">Aerial parts of the thallus</tissue>
    </source>
</reference>
<evidence type="ECO:0000256" key="1">
    <source>
        <dbReference type="SAM" id="MobiDB-lite"/>
    </source>
</evidence>
<protein>
    <recommendedName>
        <fullName evidence="4">Reverse transcriptase domain-containing protein</fullName>
    </recommendedName>
</protein>
<evidence type="ECO:0008006" key="4">
    <source>
        <dbReference type="Google" id="ProtNLM"/>
    </source>
</evidence>
<dbReference type="PANTHER" id="PTHR19446">
    <property type="entry name" value="REVERSE TRANSCRIPTASES"/>
    <property type="match status" value="1"/>
</dbReference>
<accession>A0ABD3H1I5</accession>
<feature type="region of interest" description="Disordered" evidence="1">
    <location>
        <begin position="132"/>
        <end position="169"/>
    </location>
</feature>
<dbReference type="SUPFAM" id="SSF56219">
    <property type="entry name" value="DNase I-like"/>
    <property type="match status" value="1"/>
</dbReference>
<dbReference type="AlphaFoldDB" id="A0ABD3H1I5"/>
<organism evidence="2 3">
    <name type="scientific">Riccia sorocarpa</name>
    <dbReference type="NCBI Taxonomy" id="122646"/>
    <lineage>
        <taxon>Eukaryota</taxon>
        <taxon>Viridiplantae</taxon>
        <taxon>Streptophyta</taxon>
        <taxon>Embryophyta</taxon>
        <taxon>Marchantiophyta</taxon>
        <taxon>Marchantiopsida</taxon>
        <taxon>Marchantiidae</taxon>
        <taxon>Marchantiales</taxon>
        <taxon>Ricciaceae</taxon>
        <taxon>Riccia</taxon>
    </lineage>
</organism>
<evidence type="ECO:0000313" key="3">
    <source>
        <dbReference type="Proteomes" id="UP001633002"/>
    </source>
</evidence>
<dbReference type="InterPro" id="IPR036691">
    <property type="entry name" value="Endo/exonu/phosph_ase_sf"/>
</dbReference>
<dbReference type="Gene3D" id="3.60.10.10">
    <property type="entry name" value="Endonuclease/exonuclease/phosphatase"/>
    <property type="match status" value="1"/>
</dbReference>
<name>A0ABD3H1I5_9MARC</name>
<comment type="caution">
    <text evidence="2">The sequence shown here is derived from an EMBL/GenBank/DDBJ whole genome shotgun (WGS) entry which is preliminary data.</text>
</comment>
<dbReference type="Proteomes" id="UP001633002">
    <property type="component" value="Unassembled WGS sequence"/>
</dbReference>
<feature type="compositionally biased region" description="Polar residues" evidence="1">
    <location>
        <begin position="152"/>
        <end position="166"/>
    </location>
</feature>
<keyword evidence="3" id="KW-1185">Reference proteome</keyword>
<gene>
    <name evidence="2" type="ORF">R1sor_001928</name>
</gene>
<evidence type="ECO:0000313" key="2">
    <source>
        <dbReference type="EMBL" id="KAL3683906.1"/>
    </source>
</evidence>
<dbReference type="EMBL" id="JBJQOH010000006">
    <property type="protein sequence ID" value="KAL3683906.1"/>
    <property type="molecule type" value="Genomic_DNA"/>
</dbReference>
<proteinExistence type="predicted"/>
<sequence length="985" mass="110430">MSHSSEKSPDDLLSQLRKLSVASEDSAHSSVLVRKKVSSLKFAEKLEQKPTTVEILSFPTCAKDLLVDVFEAIGPVLRISAAAKSLSVENPRATVLWDPSKRRPKTVTLETEEDGSTTRSCKLLLPVRFTDLPEDVSPQGPEFSTLHEEPAKSTSTESPAPRQFSSPKGHKSCQIREWAAVNFRTVWALLHIGGITVPLVNIYAPVEPLSRKDFWVGLPSSLPARNFVFLGDWNVIEDPSDSSTKSNWLTREVTVPFFNLKTKFNLYDVRGRSTDHRGPKFTRCQTRNQRFIWSTLDRFYAPPSLFGSLKITTVHHADFTLSDHMPTSLLVHRGPKSSSTTTNPSLFFKVDARILKDPLVMASIEEVWGNHKATVDLTDPSNFLPAWKEVSSVIKDAHYNESRQLSQLDQLKFIVEDETSSKYYFSRFKSRNLQNKIPYLKRDDGSVISSQTDLVREVHGFFSSIYDCPVMDAESLPCRRQLLDRLKPALSSAEQVFLIESPTAKEFLDVLHSAPKGHAPGIDGFTYEALRDLWEETGDDFTAMMGTCWLEGSFPASMLEGIIKLIPKDLKPESLHQWRPIALLNAQYKLLAKFIACRLAVILPKALADGTAVFLAIDQPSFLIFLNILRVFQLGSGAKVNLQKTKVLMLGRYTRPPDWLQNGPFQVLSRTESARYLGVTVASDLKPKDAWFRTVISLTSRLQGFSGKSISFEGRCAVLRFLLQTKISFVMSLMTLRRSQQKTIRQLFKYFLWGLSPSGSPKIPLISWDLLAKPTSAGGIGVWDLHSYNSAFLIKYTGSLLTGTPDALWPLLFWSLCRDDIMRPKSEFLLLSASARLRGTSLFSRVWVAWDQLRWCPQSVCIPSSISIDSGIALLCSNGYISNLEASVGRVWACRDLPWAALSSLDFPLDSTDSALCLKLRAVPTVPGGFTFDLLHWRPLASPHKTVFPISFGGAYTTLVGLSPPDYTQILNSRWHLQWSKILLL</sequence>